<dbReference type="Pfam" id="PF03330">
    <property type="entry name" value="DPBB_1"/>
    <property type="match status" value="1"/>
</dbReference>
<evidence type="ECO:0000313" key="4">
    <source>
        <dbReference type="EMBL" id="KAG7091830.1"/>
    </source>
</evidence>
<accession>A0A9P7RY33</accession>
<proteinExistence type="predicted"/>
<reference evidence="4" key="1">
    <citation type="journal article" date="2021" name="Genome Biol. Evol.">
        <title>The assembled and annotated genome of the fairy-ring fungus Marasmius oreades.</title>
        <authorList>
            <person name="Hiltunen M."/>
            <person name="Ament-Velasquez S.L."/>
            <person name="Johannesson H."/>
        </authorList>
    </citation>
    <scope>NUCLEOTIDE SEQUENCE</scope>
    <source>
        <strain evidence="4">03SP1</strain>
    </source>
</reference>
<evidence type="ECO:0000256" key="2">
    <source>
        <dbReference type="SAM" id="SignalP"/>
    </source>
</evidence>
<dbReference type="PANTHER" id="PTHR31836">
    <property type="match status" value="1"/>
</dbReference>
<feature type="domain" description="RlpA-like protein double-psi beta-barrel" evidence="3">
    <location>
        <begin position="40"/>
        <end position="136"/>
    </location>
</feature>
<organism evidence="4 5">
    <name type="scientific">Marasmius oreades</name>
    <name type="common">fairy-ring Marasmius</name>
    <dbReference type="NCBI Taxonomy" id="181124"/>
    <lineage>
        <taxon>Eukaryota</taxon>
        <taxon>Fungi</taxon>
        <taxon>Dikarya</taxon>
        <taxon>Basidiomycota</taxon>
        <taxon>Agaricomycotina</taxon>
        <taxon>Agaricomycetes</taxon>
        <taxon>Agaricomycetidae</taxon>
        <taxon>Agaricales</taxon>
        <taxon>Marasmiineae</taxon>
        <taxon>Marasmiaceae</taxon>
        <taxon>Marasmius</taxon>
    </lineage>
</organism>
<dbReference type="OrthoDB" id="406505at2759"/>
<gene>
    <name evidence="4" type="ORF">E1B28_008234</name>
</gene>
<dbReference type="AlphaFoldDB" id="A0A9P7RY33"/>
<comment type="caution">
    <text evidence="4">The sequence shown here is derived from an EMBL/GenBank/DDBJ whole genome shotgun (WGS) entry which is preliminary data.</text>
</comment>
<dbReference type="InterPro" id="IPR009009">
    <property type="entry name" value="RlpA-like_DPBB"/>
</dbReference>
<keyword evidence="1 2" id="KW-0732">Signal</keyword>
<dbReference type="GeneID" id="66077310"/>
<dbReference type="Proteomes" id="UP001049176">
    <property type="component" value="Chromosome 5"/>
</dbReference>
<evidence type="ECO:0000313" key="5">
    <source>
        <dbReference type="Proteomes" id="UP001049176"/>
    </source>
</evidence>
<dbReference type="KEGG" id="more:E1B28_008234"/>
<dbReference type="CDD" id="cd22191">
    <property type="entry name" value="DPBB_RlpA_EXP_N-like"/>
    <property type="match status" value="1"/>
</dbReference>
<evidence type="ECO:0000256" key="1">
    <source>
        <dbReference type="ARBA" id="ARBA00022729"/>
    </source>
</evidence>
<evidence type="ECO:0000259" key="3">
    <source>
        <dbReference type="Pfam" id="PF03330"/>
    </source>
</evidence>
<protein>
    <recommendedName>
        <fullName evidence="3">RlpA-like protein double-psi beta-barrel domain-containing protein</fullName>
    </recommendedName>
</protein>
<dbReference type="SUPFAM" id="SSF50685">
    <property type="entry name" value="Barwin-like endoglucanases"/>
    <property type="match status" value="1"/>
</dbReference>
<keyword evidence="5" id="KW-1185">Reference proteome</keyword>
<feature type="chain" id="PRO_5040454319" description="RlpA-like protein double-psi beta-barrel domain-containing protein" evidence="2">
    <location>
        <begin position="22"/>
        <end position="143"/>
    </location>
</feature>
<dbReference type="InterPro" id="IPR036908">
    <property type="entry name" value="RlpA-like_sf"/>
</dbReference>
<dbReference type="InterPro" id="IPR051477">
    <property type="entry name" value="Expansin_CellWall"/>
</dbReference>
<dbReference type="Gene3D" id="2.40.40.10">
    <property type="entry name" value="RlpA-like domain"/>
    <property type="match status" value="1"/>
</dbReference>
<dbReference type="EMBL" id="CM032185">
    <property type="protein sequence ID" value="KAG7091830.1"/>
    <property type="molecule type" value="Genomic_DNA"/>
</dbReference>
<feature type="signal peptide" evidence="2">
    <location>
        <begin position="1"/>
        <end position="21"/>
    </location>
</feature>
<sequence>MLFSTKALALIVASLTIASQASPVPEEAATNAEAQIGPTHTGDATFYTPGLGACGRNNNANELVAAAAVGVFDNFPGHTANPNKNPICGKKAKVSFGGKSVTVTIVDRCPGCGASGIDLSPAAFQKLAPLSKGRLPGTKWTVQ</sequence>
<name>A0A9P7RY33_9AGAR</name>
<dbReference type="PANTHER" id="PTHR31836:SF27">
    <property type="entry name" value="RLPA-LIKE PROTEIN DOUBLE-PSI BETA-BARREL DOMAIN-CONTAINING PROTEIN"/>
    <property type="match status" value="1"/>
</dbReference>
<dbReference type="RefSeq" id="XP_043008300.1">
    <property type="nucleotide sequence ID" value="XM_043153017.1"/>
</dbReference>